<proteinExistence type="predicted"/>
<name>A0ABV4BLI9_9CLOT</name>
<gene>
    <name evidence="1" type="ORF">AB8U03_00195</name>
</gene>
<organism evidence="1 2">
    <name type="scientific">Clostridium moutaii</name>
    <dbReference type="NCBI Taxonomy" id="3240932"/>
    <lineage>
        <taxon>Bacteria</taxon>
        <taxon>Bacillati</taxon>
        <taxon>Bacillota</taxon>
        <taxon>Clostridia</taxon>
        <taxon>Eubacteriales</taxon>
        <taxon>Clostridiaceae</taxon>
        <taxon>Clostridium</taxon>
    </lineage>
</organism>
<dbReference type="Proteomes" id="UP001564657">
    <property type="component" value="Unassembled WGS sequence"/>
</dbReference>
<evidence type="ECO:0000313" key="1">
    <source>
        <dbReference type="EMBL" id="MEY7998631.1"/>
    </source>
</evidence>
<evidence type="ECO:0000313" key="2">
    <source>
        <dbReference type="Proteomes" id="UP001564657"/>
    </source>
</evidence>
<reference evidence="1 2" key="1">
    <citation type="submission" date="2024-08" db="EMBL/GenBank/DDBJ databases">
        <title>Clostridium lapicellarii sp. nov., and Clostridium renhuaiense sp. nov., two species isolated from the mud in a fermentation cellar used for producing sauce-flavour Chinese liquors.</title>
        <authorList>
            <person name="Yang F."/>
            <person name="Wang H."/>
            <person name="Chen L.Q."/>
            <person name="Zhou N."/>
            <person name="Lu J.J."/>
            <person name="Pu X.X."/>
            <person name="Wan B."/>
            <person name="Wang L."/>
            <person name="Liu S.J."/>
        </authorList>
    </citation>
    <scope>NUCLEOTIDE SEQUENCE [LARGE SCALE GENOMIC DNA]</scope>
    <source>
        <strain evidence="1 2">MT-5</strain>
    </source>
</reference>
<dbReference type="RefSeq" id="WP_369702529.1">
    <property type="nucleotide sequence ID" value="NZ_JBGEWD010000001.1"/>
</dbReference>
<comment type="caution">
    <text evidence="1">The sequence shown here is derived from an EMBL/GenBank/DDBJ whole genome shotgun (WGS) entry which is preliminary data.</text>
</comment>
<accession>A0ABV4BLI9</accession>
<protein>
    <submittedName>
        <fullName evidence="1">Uncharacterized protein</fullName>
    </submittedName>
</protein>
<sequence>MIITEFYRQRIAKIEKKIRAAELERDFKKVVALMKEKSDMEERARRDKVNL</sequence>
<dbReference type="EMBL" id="JBGEWD010000001">
    <property type="protein sequence ID" value="MEY7998631.1"/>
    <property type="molecule type" value="Genomic_DNA"/>
</dbReference>
<keyword evidence="2" id="KW-1185">Reference proteome</keyword>